<sequence length="251" mass="26977">MSSTVEMYERDGLPRLATQRIAGKGPGIVFLPGFRSDLTGTKAQFLFELAKSDGRAALLLDYRGHGASDGRFEDGAIGDWAKDAIDAITALTTGPQIVVGSSMGGWIACLVARALPDRVAGLVGIAPAPDFTERLMRPALTDAQRKALDTVGKFEVASIYDPVPTVYTRRLFEDGVHQLVLNTPLVVQGKVRLLHGLKDPDVPWQHSVDLAEHVTCDDARVVLVKDGDHRLSRPTDLGLLADAVAELTNGD</sequence>
<dbReference type="EMBL" id="BOPV01000001">
    <property type="protein sequence ID" value="GIL39839.1"/>
    <property type="molecule type" value="Genomic_DNA"/>
</dbReference>
<evidence type="ECO:0000256" key="6">
    <source>
        <dbReference type="ARBA" id="ARBA00041520"/>
    </source>
</evidence>
<evidence type="ECO:0000313" key="13">
    <source>
        <dbReference type="EMBL" id="GIL39839.1"/>
    </source>
</evidence>
<organism evidence="13 14">
    <name type="scientific">Roseiterribacter gracilis</name>
    <dbReference type="NCBI Taxonomy" id="2812848"/>
    <lineage>
        <taxon>Bacteria</taxon>
        <taxon>Pseudomonadati</taxon>
        <taxon>Pseudomonadota</taxon>
        <taxon>Alphaproteobacteria</taxon>
        <taxon>Rhodospirillales</taxon>
        <taxon>Roseiterribacteraceae</taxon>
        <taxon>Roseiterribacter</taxon>
    </lineage>
</organism>
<evidence type="ECO:0000256" key="9">
    <source>
        <dbReference type="ARBA" id="ARBA00046047"/>
    </source>
</evidence>
<evidence type="ECO:0000256" key="1">
    <source>
        <dbReference type="ARBA" id="ARBA00012423"/>
    </source>
</evidence>
<dbReference type="AlphaFoldDB" id="A0A8S8XDJ1"/>
<dbReference type="Proteomes" id="UP000681075">
    <property type="component" value="Unassembled WGS sequence"/>
</dbReference>
<evidence type="ECO:0000256" key="7">
    <source>
        <dbReference type="ARBA" id="ARBA00042645"/>
    </source>
</evidence>
<dbReference type="PANTHER" id="PTHR16138:SF7">
    <property type="entry name" value="PALMITOYL-PROTEIN THIOESTERASE ABHD10, MITOCHONDRIAL"/>
    <property type="match status" value="1"/>
</dbReference>
<dbReference type="GO" id="GO:0008474">
    <property type="term" value="F:palmitoyl-(protein) hydrolase activity"/>
    <property type="evidence" value="ECO:0007669"/>
    <property type="project" value="UniProtKB-EC"/>
</dbReference>
<comment type="catalytic activity">
    <reaction evidence="11">
        <text>mycophenolic acid O-acyl-beta-D-glucuronide + H2O = mycophenolate + D-glucuronate + H(+)</text>
        <dbReference type="Rhea" id="RHEA:34179"/>
        <dbReference type="ChEBI" id="CHEBI:15377"/>
        <dbReference type="ChEBI" id="CHEBI:15378"/>
        <dbReference type="ChEBI" id="CHEBI:58720"/>
        <dbReference type="ChEBI" id="CHEBI:62932"/>
        <dbReference type="ChEBI" id="CHEBI:66982"/>
        <dbReference type="EC" id="3.1.1.93"/>
    </reaction>
    <physiologicalReaction direction="left-to-right" evidence="11">
        <dbReference type="Rhea" id="RHEA:34180"/>
    </physiologicalReaction>
</comment>
<dbReference type="RefSeq" id="WP_420242959.1">
    <property type="nucleotide sequence ID" value="NZ_BOPV01000001.1"/>
</dbReference>
<keyword evidence="3" id="KW-0809">Transit peptide</keyword>
<evidence type="ECO:0000256" key="10">
    <source>
        <dbReference type="ARBA" id="ARBA00047409"/>
    </source>
</evidence>
<dbReference type="EC" id="3.1.2.22" evidence="1"/>
<accession>A0A8S8XDJ1</accession>
<dbReference type="PANTHER" id="PTHR16138">
    <property type="entry name" value="MYCOPHENOLIC ACID ACYL-GLUCURONIDE ESTERASE, MITOCHONDRIAL"/>
    <property type="match status" value="1"/>
</dbReference>
<comment type="caution">
    <text evidence="13">The sequence shown here is derived from an EMBL/GenBank/DDBJ whole genome shotgun (WGS) entry which is preliminary data.</text>
</comment>
<proteinExistence type="predicted"/>
<name>A0A8S8XDJ1_9PROT</name>
<protein>
    <recommendedName>
        <fullName evidence="5">Palmitoyl-protein thioesterase ABHD10, mitochondrial</fullName>
        <ecNumber evidence="4">3.1.1.93</ecNumber>
        <ecNumber evidence="1">3.1.2.22</ecNumber>
    </recommendedName>
    <alternativeName>
        <fullName evidence="7">Acyl-protein thioesterase ABHD10</fullName>
    </alternativeName>
    <alternativeName>
        <fullName evidence="8">Alpha/beta hydrolase domain-containing protein 10</fullName>
    </alternativeName>
    <alternativeName>
        <fullName evidence="6">Mycophenolic acid acyl-glucuronide esterase, mitochondrial</fullName>
    </alternativeName>
</protein>
<dbReference type="InterPro" id="IPR052382">
    <property type="entry name" value="ABHD10_acyl-thioesterase"/>
</dbReference>
<dbReference type="SUPFAM" id="SSF53474">
    <property type="entry name" value="alpha/beta-Hydrolases"/>
    <property type="match status" value="1"/>
</dbReference>
<evidence type="ECO:0000256" key="2">
    <source>
        <dbReference type="ARBA" id="ARBA00022801"/>
    </source>
</evidence>
<evidence type="ECO:0000256" key="11">
    <source>
        <dbReference type="ARBA" id="ARBA00047972"/>
    </source>
</evidence>
<feature type="domain" description="AB hydrolase-1" evidence="12">
    <location>
        <begin position="28"/>
        <end position="234"/>
    </location>
</feature>
<dbReference type="InterPro" id="IPR000073">
    <property type="entry name" value="AB_hydrolase_1"/>
</dbReference>
<comment type="function">
    <text evidence="9">Acts as an acyl-protein thioesterase that hydrolyzes fatty acids from acylated residues in proteins. Regulates the mitochondrial S-depalmitoylation of the nucleophilic active site residue of peroxiredoxin-5/PRDX5, a key antioxidant protein, therefore modulating mitochondrial antioxidant ability. Also catalyzes the deglucuronidation of mycophenolic acid acyl-glucuronide, an active metabolite of the immunosuppressant drug mycophenolate.</text>
</comment>
<evidence type="ECO:0000256" key="3">
    <source>
        <dbReference type="ARBA" id="ARBA00022946"/>
    </source>
</evidence>
<keyword evidence="14" id="KW-1185">Reference proteome</keyword>
<gene>
    <name evidence="13" type="ORF">TMPK1_20760</name>
</gene>
<evidence type="ECO:0000256" key="5">
    <source>
        <dbReference type="ARBA" id="ARBA00039314"/>
    </source>
</evidence>
<dbReference type="Pfam" id="PF12697">
    <property type="entry name" value="Abhydrolase_6"/>
    <property type="match status" value="1"/>
</dbReference>
<comment type="catalytic activity">
    <reaction evidence="10">
        <text>S-hexadecanoyl-L-cysteinyl-[protein] + H2O = L-cysteinyl-[protein] + hexadecanoate + H(+)</text>
        <dbReference type="Rhea" id="RHEA:19233"/>
        <dbReference type="Rhea" id="RHEA-COMP:10131"/>
        <dbReference type="Rhea" id="RHEA-COMP:11032"/>
        <dbReference type="ChEBI" id="CHEBI:7896"/>
        <dbReference type="ChEBI" id="CHEBI:15377"/>
        <dbReference type="ChEBI" id="CHEBI:15378"/>
        <dbReference type="ChEBI" id="CHEBI:29950"/>
        <dbReference type="ChEBI" id="CHEBI:74151"/>
        <dbReference type="EC" id="3.1.2.22"/>
    </reaction>
    <physiologicalReaction direction="left-to-right" evidence="10">
        <dbReference type="Rhea" id="RHEA:19234"/>
    </physiologicalReaction>
</comment>
<evidence type="ECO:0000313" key="14">
    <source>
        <dbReference type="Proteomes" id="UP000681075"/>
    </source>
</evidence>
<dbReference type="InterPro" id="IPR029058">
    <property type="entry name" value="AB_hydrolase_fold"/>
</dbReference>
<evidence type="ECO:0000256" key="4">
    <source>
        <dbReference type="ARBA" id="ARBA00039132"/>
    </source>
</evidence>
<dbReference type="EC" id="3.1.1.93" evidence="4"/>
<dbReference type="Gene3D" id="3.40.50.1820">
    <property type="entry name" value="alpha/beta hydrolase"/>
    <property type="match status" value="1"/>
</dbReference>
<keyword evidence="2 13" id="KW-0378">Hydrolase</keyword>
<dbReference type="GO" id="GO:0102390">
    <property type="term" value="F:mycophenolic acid acyl-glucuronide esterase activity"/>
    <property type="evidence" value="ECO:0007669"/>
    <property type="project" value="UniProtKB-EC"/>
</dbReference>
<evidence type="ECO:0000256" key="8">
    <source>
        <dbReference type="ARBA" id="ARBA00042704"/>
    </source>
</evidence>
<reference evidence="13" key="1">
    <citation type="submission" date="2021-02" db="EMBL/GenBank/DDBJ databases">
        <title>Genome sequence of Rhodospirillales sp. strain TMPK1 isolated from soil.</title>
        <authorList>
            <person name="Nakai R."/>
            <person name="Kusada H."/>
            <person name="Tamaki H."/>
        </authorList>
    </citation>
    <scope>NUCLEOTIDE SEQUENCE</scope>
    <source>
        <strain evidence="13">TMPK1</strain>
    </source>
</reference>
<evidence type="ECO:0000259" key="12">
    <source>
        <dbReference type="Pfam" id="PF12697"/>
    </source>
</evidence>